<keyword evidence="2" id="KW-0813">Transport</keyword>
<sequence length="104" mass="11443">MAWIILIIAGLFEMLAVLMMNQWHRQKSKLSFSLMIASFALSFLFLSIALESIPMSMGYAIWTGIGAAGGAIIGIIFYNESKNAKRIFFLSLIILAVIGLKLLG</sequence>
<organism evidence="9 10">
    <name type="scientific">Gracilibacillus salitolerans</name>
    <dbReference type="NCBI Taxonomy" id="2663022"/>
    <lineage>
        <taxon>Bacteria</taxon>
        <taxon>Bacillati</taxon>
        <taxon>Bacillota</taxon>
        <taxon>Bacilli</taxon>
        <taxon>Bacillales</taxon>
        <taxon>Bacillaceae</taxon>
        <taxon>Gracilibacillus</taxon>
    </lineage>
</organism>
<dbReference type="InterPro" id="IPR045324">
    <property type="entry name" value="Small_multidrug_res"/>
</dbReference>
<evidence type="ECO:0000256" key="6">
    <source>
        <dbReference type="ARBA" id="ARBA00023136"/>
    </source>
</evidence>
<dbReference type="Pfam" id="PF00893">
    <property type="entry name" value="Multi_Drug_Res"/>
    <property type="match status" value="1"/>
</dbReference>
<keyword evidence="5 8" id="KW-1133">Transmembrane helix</keyword>
<dbReference type="InterPro" id="IPR037185">
    <property type="entry name" value="EmrE-like"/>
</dbReference>
<protein>
    <submittedName>
        <fullName evidence="9">QacE family quaternary ammonium compound efflux SMR transporter</fullName>
    </submittedName>
</protein>
<proteinExistence type="inferred from homology"/>
<keyword evidence="3" id="KW-1003">Cell membrane</keyword>
<dbReference type="AlphaFoldDB" id="A0A5Q2TP20"/>
<gene>
    <name evidence="9" type="ORF">GI584_18115</name>
</gene>
<evidence type="ECO:0000256" key="1">
    <source>
        <dbReference type="ARBA" id="ARBA00004651"/>
    </source>
</evidence>
<dbReference type="PANTHER" id="PTHR30561">
    <property type="entry name" value="SMR FAMILY PROTON-DEPENDENT DRUG EFFLUX TRANSPORTER SUGE"/>
    <property type="match status" value="1"/>
</dbReference>
<feature type="transmembrane region" description="Helical" evidence="8">
    <location>
        <begin position="87"/>
        <end position="103"/>
    </location>
</feature>
<feature type="transmembrane region" description="Helical" evidence="8">
    <location>
        <begin position="6"/>
        <end position="23"/>
    </location>
</feature>
<name>A0A5Q2TP20_9BACI</name>
<keyword evidence="6 8" id="KW-0472">Membrane</keyword>
<dbReference type="KEGG" id="grc:GI584_18115"/>
<dbReference type="InterPro" id="IPR000390">
    <property type="entry name" value="Small_drug/metabolite_transptr"/>
</dbReference>
<evidence type="ECO:0000256" key="3">
    <source>
        <dbReference type="ARBA" id="ARBA00022475"/>
    </source>
</evidence>
<dbReference type="RefSeq" id="WP_100359380.1">
    <property type="nucleotide sequence ID" value="NZ_CP045915.1"/>
</dbReference>
<evidence type="ECO:0000256" key="5">
    <source>
        <dbReference type="ARBA" id="ARBA00022989"/>
    </source>
</evidence>
<dbReference type="Proteomes" id="UP000339690">
    <property type="component" value="Chromosome"/>
</dbReference>
<dbReference type="EMBL" id="CP045915">
    <property type="protein sequence ID" value="QGH35852.1"/>
    <property type="molecule type" value="Genomic_DNA"/>
</dbReference>
<feature type="transmembrane region" description="Helical" evidence="8">
    <location>
        <begin position="56"/>
        <end position="78"/>
    </location>
</feature>
<comment type="subcellular location">
    <subcellularLocation>
        <location evidence="1 7">Cell membrane</location>
        <topology evidence="1 7">Multi-pass membrane protein</topology>
    </subcellularLocation>
</comment>
<comment type="similarity">
    <text evidence="7">Belongs to the drug/metabolite transporter (DMT) superfamily. Small multidrug resistance (SMR) (TC 2.A.7.1) family.</text>
</comment>
<reference evidence="9 10" key="1">
    <citation type="submission" date="2019-11" db="EMBL/GenBank/DDBJ databases">
        <title>Gracilibacillus salitolerans sp. nov., a moderate halophile isolated from a saline soil in northwest China.</title>
        <authorList>
            <person name="Gan L."/>
        </authorList>
    </citation>
    <scope>NUCLEOTIDE SEQUENCE [LARGE SCALE GENOMIC DNA]</scope>
    <source>
        <strain evidence="9 10">SCU50</strain>
    </source>
</reference>
<dbReference type="GO" id="GO:0022857">
    <property type="term" value="F:transmembrane transporter activity"/>
    <property type="evidence" value="ECO:0007669"/>
    <property type="project" value="InterPro"/>
</dbReference>
<dbReference type="Gene3D" id="1.10.3730.20">
    <property type="match status" value="1"/>
</dbReference>
<dbReference type="GO" id="GO:0005886">
    <property type="term" value="C:plasma membrane"/>
    <property type="evidence" value="ECO:0007669"/>
    <property type="project" value="UniProtKB-SubCell"/>
</dbReference>
<dbReference type="PANTHER" id="PTHR30561:SF0">
    <property type="entry name" value="GUANIDINIUM EXPORTER"/>
    <property type="match status" value="1"/>
</dbReference>
<keyword evidence="4 7" id="KW-0812">Transmembrane</keyword>
<accession>A0A5Q2TP20</accession>
<evidence type="ECO:0000256" key="8">
    <source>
        <dbReference type="SAM" id="Phobius"/>
    </source>
</evidence>
<evidence type="ECO:0000313" key="10">
    <source>
        <dbReference type="Proteomes" id="UP000339690"/>
    </source>
</evidence>
<feature type="transmembrane region" description="Helical" evidence="8">
    <location>
        <begin position="30"/>
        <end position="50"/>
    </location>
</feature>
<evidence type="ECO:0000313" key="9">
    <source>
        <dbReference type="EMBL" id="QGH35852.1"/>
    </source>
</evidence>
<evidence type="ECO:0000256" key="2">
    <source>
        <dbReference type="ARBA" id="ARBA00022448"/>
    </source>
</evidence>
<dbReference type="SUPFAM" id="SSF103481">
    <property type="entry name" value="Multidrug resistance efflux transporter EmrE"/>
    <property type="match status" value="1"/>
</dbReference>
<evidence type="ECO:0000256" key="7">
    <source>
        <dbReference type="RuleBase" id="RU003942"/>
    </source>
</evidence>
<keyword evidence="10" id="KW-1185">Reference proteome</keyword>
<dbReference type="FunFam" id="1.10.3730.20:FF:000001">
    <property type="entry name" value="Quaternary ammonium compound resistance transporter SugE"/>
    <property type="match status" value="1"/>
</dbReference>
<evidence type="ECO:0000256" key="4">
    <source>
        <dbReference type="ARBA" id="ARBA00022692"/>
    </source>
</evidence>